<dbReference type="Proteomes" id="UP000054560">
    <property type="component" value="Unassembled WGS sequence"/>
</dbReference>
<dbReference type="EMBL" id="KQ241885">
    <property type="protein sequence ID" value="KNC82861.1"/>
    <property type="molecule type" value="Genomic_DNA"/>
</dbReference>
<name>A0A0L0G204_9EUKA</name>
<organism evidence="1 2">
    <name type="scientific">Sphaeroforma arctica JP610</name>
    <dbReference type="NCBI Taxonomy" id="667725"/>
    <lineage>
        <taxon>Eukaryota</taxon>
        <taxon>Ichthyosporea</taxon>
        <taxon>Ichthyophonida</taxon>
        <taxon>Sphaeroforma</taxon>
    </lineage>
</organism>
<sequence length="136" mass="14754">MYIIRASSRGEGGSTPIGRPLCVFFRNKLNILGIDLPLRSEFLYSVTVGGRVKTTTEQDAKTHLWFMLRGACGSFSAELKHNYTAEPSFGIACVSLLEKCLCGSAELVVFSESPVTNIACPEESIFPGRTGASRSQ</sequence>
<dbReference type="AlphaFoldDB" id="A0A0L0G204"/>
<evidence type="ECO:0000313" key="2">
    <source>
        <dbReference type="Proteomes" id="UP000054560"/>
    </source>
</evidence>
<gene>
    <name evidence="1" type="ORF">SARC_04861</name>
</gene>
<protein>
    <submittedName>
        <fullName evidence="1">Uncharacterized protein</fullName>
    </submittedName>
</protein>
<accession>A0A0L0G204</accession>
<keyword evidence="2" id="KW-1185">Reference proteome</keyword>
<proteinExistence type="predicted"/>
<reference evidence="1 2" key="1">
    <citation type="submission" date="2011-02" db="EMBL/GenBank/DDBJ databases">
        <title>The Genome Sequence of Sphaeroforma arctica JP610.</title>
        <authorList>
            <consortium name="The Broad Institute Genome Sequencing Platform"/>
            <person name="Russ C."/>
            <person name="Cuomo C."/>
            <person name="Young S.K."/>
            <person name="Zeng Q."/>
            <person name="Gargeya S."/>
            <person name="Alvarado L."/>
            <person name="Berlin A."/>
            <person name="Chapman S.B."/>
            <person name="Chen Z."/>
            <person name="Freedman E."/>
            <person name="Gellesch M."/>
            <person name="Goldberg J."/>
            <person name="Griggs A."/>
            <person name="Gujja S."/>
            <person name="Heilman E."/>
            <person name="Heiman D."/>
            <person name="Howarth C."/>
            <person name="Mehta T."/>
            <person name="Neiman D."/>
            <person name="Pearson M."/>
            <person name="Roberts A."/>
            <person name="Saif S."/>
            <person name="Shea T."/>
            <person name="Shenoy N."/>
            <person name="Sisk P."/>
            <person name="Stolte C."/>
            <person name="Sykes S."/>
            <person name="White J."/>
            <person name="Yandava C."/>
            <person name="Burger G."/>
            <person name="Gray M.W."/>
            <person name="Holland P.W.H."/>
            <person name="King N."/>
            <person name="Lang F.B.F."/>
            <person name="Roger A.J."/>
            <person name="Ruiz-Trillo I."/>
            <person name="Haas B."/>
            <person name="Nusbaum C."/>
            <person name="Birren B."/>
        </authorList>
    </citation>
    <scope>NUCLEOTIDE SEQUENCE [LARGE SCALE GENOMIC DNA]</scope>
    <source>
        <strain evidence="1 2">JP610</strain>
    </source>
</reference>
<dbReference type="GeneID" id="25905365"/>
<evidence type="ECO:0000313" key="1">
    <source>
        <dbReference type="EMBL" id="KNC82861.1"/>
    </source>
</evidence>
<dbReference type="RefSeq" id="XP_014156763.1">
    <property type="nucleotide sequence ID" value="XM_014301288.1"/>
</dbReference>